<dbReference type="InterPro" id="IPR003593">
    <property type="entry name" value="AAA+_ATPase"/>
</dbReference>
<dbReference type="Pfam" id="PF08352">
    <property type="entry name" value="oligo_HPY"/>
    <property type="match status" value="1"/>
</dbReference>
<comment type="subcellular location">
    <subcellularLocation>
        <location evidence="1">Cell inner membrane</location>
        <topology evidence="1">Peripheral membrane protein</topology>
    </subcellularLocation>
</comment>
<dbReference type="SUPFAM" id="SSF52540">
    <property type="entry name" value="P-loop containing nucleoside triphosphate hydrolases"/>
    <property type="match status" value="2"/>
</dbReference>
<dbReference type="InterPro" id="IPR027417">
    <property type="entry name" value="P-loop_NTPase"/>
</dbReference>
<dbReference type="PANTHER" id="PTHR43776:SF7">
    <property type="entry name" value="D,D-DIPEPTIDE TRANSPORT ATP-BINDING PROTEIN DDPF-RELATED"/>
    <property type="match status" value="1"/>
</dbReference>
<evidence type="ECO:0000256" key="1">
    <source>
        <dbReference type="ARBA" id="ARBA00004417"/>
    </source>
</evidence>
<comment type="similarity">
    <text evidence="2">Belongs to the ABC transporter superfamily.</text>
</comment>
<dbReference type="RefSeq" id="WP_337096893.1">
    <property type="nucleotide sequence ID" value="NZ_JAPYKO010000036.1"/>
</dbReference>
<feature type="domain" description="ABC transporter" evidence="6">
    <location>
        <begin position="3"/>
        <end position="253"/>
    </location>
</feature>
<dbReference type="Pfam" id="PF00005">
    <property type="entry name" value="ABC_tran"/>
    <property type="match status" value="2"/>
</dbReference>
<organism evidence="7 8">
    <name type="scientific">Mesorhizobium argentiipisi</name>
    <dbReference type="NCBI Taxonomy" id="3015175"/>
    <lineage>
        <taxon>Bacteria</taxon>
        <taxon>Pseudomonadati</taxon>
        <taxon>Pseudomonadota</taxon>
        <taxon>Alphaproteobacteria</taxon>
        <taxon>Hyphomicrobiales</taxon>
        <taxon>Phyllobacteriaceae</taxon>
        <taxon>Mesorhizobium</taxon>
    </lineage>
</organism>
<dbReference type="GO" id="GO:0005524">
    <property type="term" value="F:ATP binding"/>
    <property type="evidence" value="ECO:0007669"/>
    <property type="project" value="UniProtKB-KW"/>
</dbReference>
<evidence type="ECO:0000256" key="4">
    <source>
        <dbReference type="ARBA" id="ARBA00022741"/>
    </source>
</evidence>
<evidence type="ECO:0000256" key="2">
    <source>
        <dbReference type="ARBA" id="ARBA00005417"/>
    </source>
</evidence>
<evidence type="ECO:0000313" key="7">
    <source>
        <dbReference type="EMBL" id="MEI9406415.1"/>
    </source>
</evidence>
<dbReference type="EMBL" id="JAPYKO010000036">
    <property type="protein sequence ID" value="MEI9406415.1"/>
    <property type="molecule type" value="Genomic_DNA"/>
</dbReference>
<comment type="caution">
    <text evidence="7">The sequence shown here is derived from an EMBL/GenBank/DDBJ whole genome shotgun (WGS) entry which is preliminary data.</text>
</comment>
<dbReference type="InterPro" id="IPR013563">
    <property type="entry name" value="Oligopep_ABC_C"/>
</dbReference>
<proteinExistence type="inferred from homology"/>
<keyword evidence="3" id="KW-0813">Transport</keyword>
<sequence length="586" mass="63996">MSVFVDNLGIELAGSGKPIVKGVSFEIKPGKVLGIVGESGSGKTTVALAMLGYARNGTCISKGSRVEIDGKDILSQTATEIRSMRGKLVSYVPQDPNASLNPALTLREQLVEGLVTGRNKMNRAEALERVSSLLAEVGLPSTREFLERYPTQVSGGQLQRIAIAMAIAAHPRLIVLDEPTTGLDVSVQNDVLRMVSRLCTQYQISAIYVSHDLAVVSHVAHHVLVLYTGRVVEYAECRDLFARPSHPYTRALLQAIPSIRERRELRSIPGTVEANRMTGGCVFRARCLFARAKCEIEPDLSESGPADHLVRCHWPIQGPLERLLSVIEREDAAAAQPLLQIVGLNASYGRHAVLHDVNLDLHPGRCFAVVGESGSGKSTLSRSIVGLHSQWDGKIELQGRRLEPNCRRRDRGSQQSIQYVFQNPYGSLNPRRTIGDSIVSVYSHFFGVHGNNAQRRVKETLGRVGIPSSYFDRFPNELSGGEKQRCAIARALICSPQIVVCDEITSALDVSVQATIIELLRGLMRDGLSLIFVTHDLGVVRSIADDVAVMNAGRLVELGNSDQVMLAPRADYTRHLLANSLELVDA</sequence>
<keyword evidence="4" id="KW-0547">Nucleotide-binding</keyword>
<protein>
    <submittedName>
        <fullName evidence="7">ABC transporter ATP-binding protein</fullName>
    </submittedName>
</protein>
<evidence type="ECO:0000313" key="8">
    <source>
        <dbReference type="Proteomes" id="UP001366503"/>
    </source>
</evidence>
<dbReference type="InterPro" id="IPR003439">
    <property type="entry name" value="ABC_transporter-like_ATP-bd"/>
</dbReference>
<gene>
    <name evidence="7" type="ORF">O7A05_30280</name>
</gene>
<dbReference type="NCBIfam" id="TIGR01727">
    <property type="entry name" value="oligo_HPY"/>
    <property type="match status" value="1"/>
</dbReference>
<dbReference type="InterPro" id="IPR050319">
    <property type="entry name" value="ABC_transp_ATP-bind"/>
</dbReference>
<keyword evidence="8" id="KW-1185">Reference proteome</keyword>
<dbReference type="SMART" id="SM00382">
    <property type="entry name" value="AAA"/>
    <property type="match status" value="2"/>
</dbReference>
<dbReference type="Proteomes" id="UP001366503">
    <property type="component" value="Unassembled WGS sequence"/>
</dbReference>
<keyword evidence="5 7" id="KW-0067">ATP-binding</keyword>
<dbReference type="PANTHER" id="PTHR43776">
    <property type="entry name" value="TRANSPORT ATP-BINDING PROTEIN"/>
    <property type="match status" value="1"/>
</dbReference>
<dbReference type="Gene3D" id="3.40.50.300">
    <property type="entry name" value="P-loop containing nucleotide triphosphate hydrolases"/>
    <property type="match status" value="2"/>
</dbReference>
<dbReference type="CDD" id="cd03257">
    <property type="entry name" value="ABC_NikE_OppD_transporters"/>
    <property type="match status" value="2"/>
</dbReference>
<feature type="domain" description="ABC transporter" evidence="6">
    <location>
        <begin position="339"/>
        <end position="577"/>
    </location>
</feature>
<evidence type="ECO:0000256" key="3">
    <source>
        <dbReference type="ARBA" id="ARBA00022448"/>
    </source>
</evidence>
<evidence type="ECO:0000259" key="6">
    <source>
        <dbReference type="PROSITE" id="PS50893"/>
    </source>
</evidence>
<accession>A0ABU8KL21</accession>
<dbReference type="InterPro" id="IPR017871">
    <property type="entry name" value="ABC_transporter-like_CS"/>
</dbReference>
<name>A0ABU8KL21_9HYPH</name>
<dbReference type="PROSITE" id="PS00211">
    <property type="entry name" value="ABC_TRANSPORTER_1"/>
    <property type="match status" value="1"/>
</dbReference>
<dbReference type="NCBIfam" id="NF008453">
    <property type="entry name" value="PRK11308.1"/>
    <property type="match status" value="2"/>
</dbReference>
<dbReference type="PROSITE" id="PS50893">
    <property type="entry name" value="ABC_TRANSPORTER_2"/>
    <property type="match status" value="2"/>
</dbReference>
<reference evidence="7 8" key="1">
    <citation type="submission" date="2022-12" db="EMBL/GenBank/DDBJ databases">
        <authorList>
            <person name="Muema E."/>
        </authorList>
    </citation>
    <scope>NUCLEOTIDE SEQUENCE [LARGE SCALE GENOMIC DNA]</scope>
    <source>
        <strain evidence="8">1330</strain>
    </source>
</reference>
<evidence type="ECO:0000256" key="5">
    <source>
        <dbReference type="ARBA" id="ARBA00022840"/>
    </source>
</evidence>